<evidence type="ECO:0000313" key="2">
    <source>
        <dbReference type="Proteomes" id="UP000266861"/>
    </source>
</evidence>
<name>A0A397HYP3_9GLOM</name>
<dbReference type="EMBL" id="PQFF01000269">
    <property type="protein sequence ID" value="RHZ68401.1"/>
    <property type="molecule type" value="Genomic_DNA"/>
</dbReference>
<organism evidence="1 2">
    <name type="scientific">Diversispora epigaea</name>
    <dbReference type="NCBI Taxonomy" id="1348612"/>
    <lineage>
        <taxon>Eukaryota</taxon>
        <taxon>Fungi</taxon>
        <taxon>Fungi incertae sedis</taxon>
        <taxon>Mucoromycota</taxon>
        <taxon>Glomeromycotina</taxon>
        <taxon>Glomeromycetes</taxon>
        <taxon>Diversisporales</taxon>
        <taxon>Diversisporaceae</taxon>
        <taxon>Diversispora</taxon>
    </lineage>
</organism>
<comment type="caution">
    <text evidence="1">The sequence shown here is derived from an EMBL/GenBank/DDBJ whole genome shotgun (WGS) entry which is preliminary data.</text>
</comment>
<sequence length="121" mass="12928">MTAISQCEAKKTISPGATSSELGEFAENIISLIITDSGSARILSHFLFNLSTEVIIKSFKLAILLDPCINYSMTAISQCEAKKTISPGATSSELGEFAENIISLIITDSGSARILSHFVQQ</sequence>
<dbReference type="AlphaFoldDB" id="A0A397HYP3"/>
<keyword evidence="2" id="KW-1185">Reference proteome</keyword>
<accession>A0A397HYP3</accession>
<proteinExistence type="predicted"/>
<gene>
    <name evidence="1" type="ORF">Glove_295g53</name>
</gene>
<evidence type="ECO:0000313" key="1">
    <source>
        <dbReference type="EMBL" id="RHZ68401.1"/>
    </source>
</evidence>
<dbReference type="Proteomes" id="UP000266861">
    <property type="component" value="Unassembled WGS sequence"/>
</dbReference>
<reference evidence="1 2" key="1">
    <citation type="submission" date="2018-08" db="EMBL/GenBank/DDBJ databases">
        <title>Genome and evolution of the arbuscular mycorrhizal fungus Diversispora epigaea (formerly Glomus versiforme) and its bacterial endosymbionts.</title>
        <authorList>
            <person name="Sun X."/>
            <person name="Fei Z."/>
            <person name="Harrison M."/>
        </authorList>
    </citation>
    <scope>NUCLEOTIDE SEQUENCE [LARGE SCALE GENOMIC DNA]</scope>
    <source>
        <strain evidence="1 2">IT104</strain>
    </source>
</reference>
<protein>
    <submittedName>
        <fullName evidence="1">Uncharacterized protein</fullName>
    </submittedName>
</protein>